<dbReference type="InterPro" id="IPR017972">
    <property type="entry name" value="Cyt_P450_CS"/>
</dbReference>
<evidence type="ECO:0000256" key="1">
    <source>
        <dbReference type="ARBA" id="ARBA00001971"/>
    </source>
</evidence>
<dbReference type="PRINTS" id="PR00465">
    <property type="entry name" value="EP450IV"/>
</dbReference>
<dbReference type="SUPFAM" id="SSF48264">
    <property type="entry name" value="Cytochrome P450"/>
    <property type="match status" value="1"/>
</dbReference>
<comment type="caution">
    <text evidence="8">The sequence shown here is derived from an EMBL/GenBank/DDBJ whole genome shotgun (WGS) entry which is preliminary data.</text>
</comment>
<evidence type="ECO:0000256" key="2">
    <source>
        <dbReference type="ARBA" id="ARBA00010617"/>
    </source>
</evidence>
<dbReference type="GO" id="GO:0004497">
    <property type="term" value="F:monooxygenase activity"/>
    <property type="evidence" value="ECO:0007669"/>
    <property type="project" value="UniProtKB-KW"/>
</dbReference>
<comment type="cofactor">
    <cofactor evidence="1 6">
        <name>heme</name>
        <dbReference type="ChEBI" id="CHEBI:30413"/>
    </cofactor>
</comment>
<organism evidence="8 9">
    <name type="scientific">Penicillium salamii</name>
    <dbReference type="NCBI Taxonomy" id="1612424"/>
    <lineage>
        <taxon>Eukaryota</taxon>
        <taxon>Fungi</taxon>
        <taxon>Dikarya</taxon>
        <taxon>Ascomycota</taxon>
        <taxon>Pezizomycotina</taxon>
        <taxon>Eurotiomycetes</taxon>
        <taxon>Eurotiomycetidae</taxon>
        <taxon>Eurotiales</taxon>
        <taxon>Aspergillaceae</taxon>
        <taxon>Penicillium</taxon>
    </lineage>
</organism>
<dbReference type="Proteomes" id="UP001152592">
    <property type="component" value="Unassembled WGS sequence"/>
</dbReference>
<proteinExistence type="inferred from homology"/>
<dbReference type="GO" id="GO:0005506">
    <property type="term" value="F:iron ion binding"/>
    <property type="evidence" value="ECO:0007669"/>
    <property type="project" value="InterPro"/>
</dbReference>
<keyword evidence="4 7" id="KW-0560">Oxidoreductase</keyword>
<evidence type="ECO:0000256" key="6">
    <source>
        <dbReference type="PIRSR" id="PIRSR602403-1"/>
    </source>
</evidence>
<keyword evidence="6 7" id="KW-0349">Heme</keyword>
<dbReference type="PROSITE" id="PS00086">
    <property type="entry name" value="CYTOCHROME_P450"/>
    <property type="match status" value="1"/>
</dbReference>
<sequence>MDIKRSQKRRRLRTLSTRIKQAARNGFELSDGNQEGWPKLKYACGNTDLFKVLEVKYTKTVPDDPLGPYCVRADLNPALARLNPILNQEVTNALTNHMPPCEYWTPVLIHQTLVKAIATVSGRIFVGPELCHTEDYLDTAINYTSELMNAIQAVKAMNPLVRPFLAWRLPEVQKLKNREELAVKFFEPIVKARRKAAEDPNYKKPDDMLQWLLNRSASAKDQSTRHIVKMQLLLIFAAIHSTTVTTTNVLQSLAVSPEDVEPLREEIRTVLADHEGILSSRALQKLEKLDSYMKETTRFYPPEFTSFSRETVKGITLSSGQYIPPGSFIETPSHAIHHDTANFPDSNTFDGFRFYKIRQSGGAAVHARNQFVTSNEQNLVFGYGRHACPGRFLAAAEIKIILANILLGYDFKNSGEETERYRNHEIGRVVSSVQAET</sequence>
<dbReference type="GO" id="GO:0016705">
    <property type="term" value="F:oxidoreductase activity, acting on paired donors, with incorporation or reduction of molecular oxygen"/>
    <property type="evidence" value="ECO:0007669"/>
    <property type="project" value="InterPro"/>
</dbReference>
<keyword evidence="3 6" id="KW-0479">Metal-binding</keyword>
<evidence type="ECO:0000256" key="3">
    <source>
        <dbReference type="ARBA" id="ARBA00022723"/>
    </source>
</evidence>
<dbReference type="InterPro" id="IPR001128">
    <property type="entry name" value="Cyt_P450"/>
</dbReference>
<feature type="binding site" description="axial binding residue" evidence="6">
    <location>
        <position position="388"/>
    </location>
    <ligand>
        <name>heme</name>
        <dbReference type="ChEBI" id="CHEBI:30413"/>
    </ligand>
    <ligandPart>
        <name>Fe</name>
        <dbReference type="ChEBI" id="CHEBI:18248"/>
    </ligandPart>
</feature>
<dbReference type="PANTHER" id="PTHR46206">
    <property type="entry name" value="CYTOCHROME P450"/>
    <property type="match status" value="1"/>
</dbReference>
<evidence type="ECO:0000256" key="5">
    <source>
        <dbReference type="ARBA" id="ARBA00023004"/>
    </source>
</evidence>
<keyword evidence="5 6" id="KW-0408">Iron</keyword>
<evidence type="ECO:0000313" key="8">
    <source>
        <dbReference type="EMBL" id="CAG8408501.1"/>
    </source>
</evidence>
<name>A0A9W4JQN6_9EURO</name>
<gene>
    <name evidence="8" type="ORF">PSALAMII_LOCUS8442</name>
</gene>
<comment type="similarity">
    <text evidence="2 7">Belongs to the cytochrome P450 family.</text>
</comment>
<evidence type="ECO:0000313" key="9">
    <source>
        <dbReference type="Proteomes" id="UP001152592"/>
    </source>
</evidence>
<evidence type="ECO:0000256" key="4">
    <source>
        <dbReference type="ARBA" id="ARBA00023002"/>
    </source>
</evidence>
<dbReference type="InterPro" id="IPR036396">
    <property type="entry name" value="Cyt_P450_sf"/>
</dbReference>
<dbReference type="Pfam" id="PF00067">
    <property type="entry name" value="p450"/>
    <property type="match status" value="1"/>
</dbReference>
<dbReference type="Gene3D" id="1.10.630.10">
    <property type="entry name" value="Cytochrome P450"/>
    <property type="match status" value="1"/>
</dbReference>
<keyword evidence="7" id="KW-0503">Monooxygenase</keyword>
<dbReference type="OrthoDB" id="165382at2759"/>
<dbReference type="PANTHER" id="PTHR46206:SF7">
    <property type="entry name" value="P450, PUTATIVE (EUROFUNG)-RELATED"/>
    <property type="match status" value="1"/>
</dbReference>
<dbReference type="InterPro" id="IPR002403">
    <property type="entry name" value="Cyt_P450_E_grp-IV"/>
</dbReference>
<dbReference type="AlphaFoldDB" id="A0A9W4JQN6"/>
<evidence type="ECO:0000256" key="7">
    <source>
        <dbReference type="RuleBase" id="RU000461"/>
    </source>
</evidence>
<dbReference type="EMBL" id="CAJVPD010000262">
    <property type="protein sequence ID" value="CAG8408501.1"/>
    <property type="molecule type" value="Genomic_DNA"/>
</dbReference>
<evidence type="ECO:0008006" key="10">
    <source>
        <dbReference type="Google" id="ProtNLM"/>
    </source>
</evidence>
<dbReference type="GO" id="GO:0020037">
    <property type="term" value="F:heme binding"/>
    <property type="evidence" value="ECO:0007669"/>
    <property type="project" value="InterPro"/>
</dbReference>
<accession>A0A9W4JQN6</accession>
<protein>
    <recommendedName>
        <fullName evidence="10">Cytochrome P450</fullName>
    </recommendedName>
</protein>
<dbReference type="GO" id="GO:0043386">
    <property type="term" value="P:mycotoxin biosynthetic process"/>
    <property type="evidence" value="ECO:0007669"/>
    <property type="project" value="UniProtKB-ARBA"/>
</dbReference>
<reference evidence="8" key="1">
    <citation type="submission" date="2021-07" db="EMBL/GenBank/DDBJ databases">
        <authorList>
            <person name="Branca A.L. A."/>
        </authorList>
    </citation>
    <scope>NUCLEOTIDE SEQUENCE</scope>
</reference>
<dbReference type="CDD" id="cd11041">
    <property type="entry name" value="CYP503A1-like"/>
    <property type="match status" value="1"/>
</dbReference>